<dbReference type="InterPro" id="IPR002048">
    <property type="entry name" value="EF_hand_dom"/>
</dbReference>
<dbReference type="GO" id="GO:0016460">
    <property type="term" value="C:myosin II complex"/>
    <property type="evidence" value="ECO:0007669"/>
    <property type="project" value="TreeGrafter"/>
</dbReference>
<reference evidence="3 4" key="1">
    <citation type="journal article" date="2018" name="Microb. Genom.">
        <title>Expanding an expanded genome: long-read sequencing of Trypanosoma cruzi.</title>
        <authorList>
            <person name="Berna L."/>
            <person name="Rodriguez M."/>
            <person name="Chiribao M.L."/>
            <person name="Parodi-Talice A."/>
            <person name="Pita S."/>
            <person name="Rijo G."/>
            <person name="Alvarez-Valin F."/>
            <person name="Robello C."/>
        </authorList>
    </citation>
    <scope>NUCLEOTIDE SEQUENCE [LARGE SCALE GENOMIC DNA]</scope>
    <source>
        <strain evidence="3 4">Dm28c</strain>
    </source>
</reference>
<dbReference type="VEuPathDB" id="TriTrypDB:TcG_07047"/>
<dbReference type="GO" id="GO:0005509">
    <property type="term" value="F:calcium ion binding"/>
    <property type="evidence" value="ECO:0007669"/>
    <property type="project" value="InterPro"/>
</dbReference>
<protein>
    <recommendedName>
        <fullName evidence="2">EF-hand domain-containing protein</fullName>
    </recommendedName>
</protein>
<evidence type="ECO:0000313" key="3">
    <source>
        <dbReference type="EMBL" id="PWU91403.1"/>
    </source>
</evidence>
<comment type="caution">
    <text evidence="3">The sequence shown here is derived from an EMBL/GenBank/DDBJ whole genome shotgun (WGS) entry which is preliminary data.</text>
</comment>
<evidence type="ECO:0000313" key="4">
    <source>
        <dbReference type="Proteomes" id="UP000246121"/>
    </source>
</evidence>
<dbReference type="VEuPathDB" id="TriTrypDB:TcCLB.511131.40"/>
<feature type="domain" description="EF-hand" evidence="2">
    <location>
        <begin position="79"/>
        <end position="114"/>
    </location>
</feature>
<dbReference type="VEuPathDB" id="TriTrypDB:C4B63_43g215"/>
<dbReference type="PANTHER" id="PTHR23048:SF0">
    <property type="entry name" value="CALMODULIN LIKE 3"/>
    <property type="match status" value="1"/>
</dbReference>
<dbReference type="Gene3D" id="1.10.238.10">
    <property type="entry name" value="EF-hand"/>
    <property type="match status" value="2"/>
</dbReference>
<dbReference type="InterPro" id="IPR011992">
    <property type="entry name" value="EF-hand-dom_pair"/>
</dbReference>
<dbReference type="PANTHER" id="PTHR23048">
    <property type="entry name" value="MYOSIN LIGHT CHAIN 1, 3"/>
    <property type="match status" value="1"/>
</dbReference>
<dbReference type="VEuPathDB" id="TriTrypDB:TcCL_NonESM04670"/>
<gene>
    <name evidence="3" type="ORF">C4B63_43g215</name>
</gene>
<organism evidence="3 4">
    <name type="scientific">Trypanosoma cruzi</name>
    <dbReference type="NCBI Taxonomy" id="5693"/>
    <lineage>
        <taxon>Eukaryota</taxon>
        <taxon>Discoba</taxon>
        <taxon>Euglenozoa</taxon>
        <taxon>Kinetoplastea</taxon>
        <taxon>Metakinetoplastina</taxon>
        <taxon>Trypanosomatida</taxon>
        <taxon>Trypanosomatidae</taxon>
        <taxon>Trypanosoma</taxon>
        <taxon>Schizotrypanum</taxon>
    </lineage>
</organism>
<evidence type="ECO:0000259" key="2">
    <source>
        <dbReference type="PROSITE" id="PS50222"/>
    </source>
</evidence>
<accession>A0A2V2VAR0</accession>
<dbReference type="VEuPathDB" id="TriTrypDB:TcCLB.506855.350"/>
<sequence length="164" mass="18517">MSVPKAALMQIFDLYDTDRAGCIPTKRIPYVLRTCGMISTQTEMETLLHDHFASCDTVTRSGFQKFLEQKGILKAEDFSSEKELAMAFQVFDSRESGALTSDEVLTILTRMNEKIDVDAYHRVMDGLELNEQGMVEVAQLAAHMLRSANEYNLTVQQVLEELAE</sequence>
<keyword evidence="1" id="KW-0677">Repeat</keyword>
<dbReference type="SUPFAM" id="SSF47473">
    <property type="entry name" value="EF-hand"/>
    <property type="match status" value="1"/>
</dbReference>
<dbReference type="Proteomes" id="UP000246121">
    <property type="component" value="Unassembled WGS sequence"/>
</dbReference>
<dbReference type="VEuPathDB" id="TriTrypDB:TcYC6_0023540"/>
<dbReference type="AlphaFoldDB" id="A0A2V2VAR0"/>
<dbReference type="VEuPathDB" id="TriTrypDB:TcBrA4_0045860"/>
<dbReference type="InterPro" id="IPR050230">
    <property type="entry name" value="CALM/Myosin/TropC-like"/>
</dbReference>
<name>A0A2V2VAR0_TRYCR</name>
<dbReference type="EMBL" id="PRFA01000043">
    <property type="protein sequence ID" value="PWU91403.1"/>
    <property type="molecule type" value="Genomic_DNA"/>
</dbReference>
<dbReference type="VEuPathDB" id="TriTrypDB:C3747_117g121"/>
<dbReference type="VEuPathDB" id="TriTrypDB:BCY84_11511"/>
<evidence type="ECO:0000256" key="1">
    <source>
        <dbReference type="ARBA" id="ARBA00022737"/>
    </source>
</evidence>
<proteinExistence type="predicted"/>
<dbReference type="PROSITE" id="PS50222">
    <property type="entry name" value="EF_HAND_2"/>
    <property type="match status" value="1"/>
</dbReference>